<organism evidence="1 2">
    <name type="scientific">Butyricimonas faecihominis</name>
    <dbReference type="NCBI Taxonomy" id="1472416"/>
    <lineage>
        <taxon>Bacteria</taxon>
        <taxon>Pseudomonadati</taxon>
        <taxon>Bacteroidota</taxon>
        <taxon>Bacteroidia</taxon>
        <taxon>Bacteroidales</taxon>
        <taxon>Odoribacteraceae</taxon>
        <taxon>Butyricimonas</taxon>
    </lineage>
</organism>
<proteinExistence type="predicted"/>
<gene>
    <name evidence="1" type="ORF">GGR14_002263</name>
</gene>
<reference evidence="1 2" key="1">
    <citation type="submission" date="2020-08" db="EMBL/GenBank/DDBJ databases">
        <title>Genomic Encyclopedia of Type Strains, Phase IV (KMG-IV): sequencing the most valuable type-strain genomes for metagenomic binning, comparative biology and taxonomic classification.</title>
        <authorList>
            <person name="Goeker M."/>
        </authorList>
    </citation>
    <scope>NUCLEOTIDE SEQUENCE [LARGE SCALE GENOMIC DNA]</scope>
    <source>
        <strain evidence="1 2">DSM 105721</strain>
    </source>
</reference>
<evidence type="ECO:0000313" key="1">
    <source>
        <dbReference type="EMBL" id="MBB4026469.1"/>
    </source>
</evidence>
<dbReference type="EMBL" id="JACIES010000005">
    <property type="protein sequence ID" value="MBB4026469.1"/>
    <property type="molecule type" value="Genomic_DNA"/>
</dbReference>
<dbReference type="RefSeq" id="WP_124316426.1">
    <property type="nucleotide sequence ID" value="NZ_AP028155.1"/>
</dbReference>
<keyword evidence="2" id="KW-1185">Reference proteome</keyword>
<dbReference type="OrthoDB" id="1494555at2"/>
<name>A0A7W6HWY0_9BACT</name>
<sequence>MKLFLFVMLFVSGMFSDSTQISKIDLDKDFFLLGTLDEYLGRRIREPKDVFVDAYYPHEGFVVRVLDSLFKTEYPDLKCNVEPSGHMNLYSKELAYKVNEYFGIEGEKAEKDSFTGAKLNKDVFKTDKQRYSYLAGVFLRYGTILKDDFKIRFANAGGKVEICKMLFEELKCTGVEFEHLKAIPASNTFSFTPKGKLEVYLLYAVMLRGNLAQRYEEWGSMPFVKQVK</sequence>
<comment type="caution">
    <text evidence="1">The sequence shown here is derived from an EMBL/GenBank/DDBJ whole genome shotgun (WGS) entry which is preliminary data.</text>
</comment>
<dbReference type="GeneID" id="93101893"/>
<accession>A0A7W6HWY0</accession>
<protein>
    <submittedName>
        <fullName evidence="1">Uncharacterized protein</fullName>
    </submittedName>
</protein>
<evidence type="ECO:0000313" key="2">
    <source>
        <dbReference type="Proteomes" id="UP000546007"/>
    </source>
</evidence>
<dbReference type="Proteomes" id="UP000546007">
    <property type="component" value="Unassembled WGS sequence"/>
</dbReference>
<dbReference type="AlphaFoldDB" id="A0A7W6HWY0"/>